<sequence length="575" mass="63911">MRECIAEMRQSFGHMHQNKAEKSRKASEGRRVERGCAAKLHERTEMKRSEAPKFNDQYRSNRLKAIGCERALGSKGFGQLHQRADGTAHKCARTERAGRKQTQGSEDRGWLHRARMSSWGAVGVPRSKHGDAGRGSDEVSECRRCIGETARRCGQDLWASRDWVQAQCNRTKALAKASALRLAWGLVAPHLGVDRSTDAPEHKGRSEVQDDKTPRRSNDADGPGRGVNDHQLRVAPSPEVLNSDGGREVKPGKPGSANARPKRVGGPPGGRTSAKTSEPERTPKLKPKTAAEQPAELLSPFKVDVPSSTEMEHPDMKRSAGTEVSRAAAERRGKPDRNRGGNVGPSRRKAERRDEVKRKADGARRNRAKQDRCLKWTGSNRVAFPQGQRLTLKAHGRAKFGGPTANRAVIDKIDRRRPSAPRNVVEMTGRPHGRKLAEKSFLTTPKNTEEQKRASEGPKASINGPEASGEGCGASIKDQNRPVKDDGCPRGTRIQLMTFANDRRDRLEYRDDRKKRVRTQNTDRHTDRNVAGTRYPGTGTDGESDRERLIHVKHGTSRGWIRNRKRSCGPKRQQN</sequence>
<feature type="compositionally biased region" description="Basic and acidic residues" evidence="1">
    <location>
        <begin position="478"/>
        <end position="488"/>
    </location>
</feature>
<feature type="compositionally biased region" description="Basic and acidic residues" evidence="1">
    <location>
        <begin position="193"/>
        <end position="219"/>
    </location>
</feature>
<feature type="compositionally biased region" description="Basic and acidic residues" evidence="1">
    <location>
        <begin position="88"/>
        <end position="98"/>
    </location>
</feature>
<feature type="compositionally biased region" description="Basic and acidic residues" evidence="1">
    <location>
        <begin position="328"/>
        <end position="339"/>
    </location>
</feature>
<dbReference type="EMBL" id="JARJCW010000200">
    <property type="protein sequence ID" value="KAJ7187445.1"/>
    <property type="molecule type" value="Genomic_DNA"/>
</dbReference>
<name>A0AAD6XVA8_9AGAR</name>
<feature type="compositionally biased region" description="Basic and acidic residues" evidence="1">
    <location>
        <begin position="18"/>
        <end position="32"/>
    </location>
</feature>
<feature type="region of interest" description="Disordered" evidence="1">
    <location>
        <begin position="394"/>
        <end position="575"/>
    </location>
</feature>
<feature type="region of interest" description="Disordered" evidence="1">
    <location>
        <begin position="11"/>
        <end position="32"/>
    </location>
</feature>
<accession>A0AAD6XVA8</accession>
<feature type="compositionally biased region" description="Basic and acidic residues" evidence="1">
    <location>
        <begin position="501"/>
        <end position="514"/>
    </location>
</feature>
<protein>
    <submittedName>
        <fullName evidence="2">Uncharacterized protein</fullName>
    </submittedName>
</protein>
<comment type="caution">
    <text evidence="2">The sequence shown here is derived from an EMBL/GenBank/DDBJ whole genome shotgun (WGS) entry which is preliminary data.</text>
</comment>
<dbReference type="Proteomes" id="UP001219525">
    <property type="component" value="Unassembled WGS sequence"/>
</dbReference>
<feature type="compositionally biased region" description="Basic and acidic residues" evidence="1">
    <location>
        <begin position="351"/>
        <end position="374"/>
    </location>
</feature>
<feature type="region of interest" description="Disordered" evidence="1">
    <location>
        <begin position="193"/>
        <end position="374"/>
    </location>
</feature>
<organism evidence="2 3">
    <name type="scientific">Mycena pura</name>
    <dbReference type="NCBI Taxonomy" id="153505"/>
    <lineage>
        <taxon>Eukaryota</taxon>
        <taxon>Fungi</taxon>
        <taxon>Dikarya</taxon>
        <taxon>Basidiomycota</taxon>
        <taxon>Agaricomycotina</taxon>
        <taxon>Agaricomycetes</taxon>
        <taxon>Agaricomycetidae</taxon>
        <taxon>Agaricales</taxon>
        <taxon>Marasmiineae</taxon>
        <taxon>Mycenaceae</taxon>
        <taxon>Mycena</taxon>
    </lineage>
</organism>
<feature type="compositionally biased region" description="Basic residues" evidence="1">
    <location>
        <begin position="551"/>
        <end position="575"/>
    </location>
</feature>
<evidence type="ECO:0000313" key="2">
    <source>
        <dbReference type="EMBL" id="KAJ7187445.1"/>
    </source>
</evidence>
<dbReference type="AlphaFoldDB" id="A0AAD6XVA8"/>
<reference evidence="2" key="1">
    <citation type="submission" date="2023-03" db="EMBL/GenBank/DDBJ databases">
        <title>Massive genome expansion in bonnet fungi (Mycena s.s.) driven by repeated elements and novel gene families across ecological guilds.</title>
        <authorList>
            <consortium name="Lawrence Berkeley National Laboratory"/>
            <person name="Harder C.B."/>
            <person name="Miyauchi S."/>
            <person name="Viragh M."/>
            <person name="Kuo A."/>
            <person name="Thoen E."/>
            <person name="Andreopoulos B."/>
            <person name="Lu D."/>
            <person name="Skrede I."/>
            <person name="Drula E."/>
            <person name="Henrissat B."/>
            <person name="Morin E."/>
            <person name="Kohler A."/>
            <person name="Barry K."/>
            <person name="LaButti K."/>
            <person name="Morin E."/>
            <person name="Salamov A."/>
            <person name="Lipzen A."/>
            <person name="Mereny Z."/>
            <person name="Hegedus B."/>
            <person name="Baldrian P."/>
            <person name="Stursova M."/>
            <person name="Weitz H."/>
            <person name="Taylor A."/>
            <person name="Grigoriev I.V."/>
            <person name="Nagy L.G."/>
            <person name="Martin F."/>
            <person name="Kauserud H."/>
        </authorList>
    </citation>
    <scope>NUCLEOTIDE SEQUENCE</scope>
    <source>
        <strain evidence="2">9144</strain>
    </source>
</reference>
<feature type="compositionally biased region" description="Basic and acidic residues" evidence="1">
    <location>
        <begin position="310"/>
        <end position="320"/>
    </location>
</feature>
<keyword evidence="3" id="KW-1185">Reference proteome</keyword>
<evidence type="ECO:0000256" key="1">
    <source>
        <dbReference type="SAM" id="MobiDB-lite"/>
    </source>
</evidence>
<feature type="region of interest" description="Disordered" evidence="1">
    <location>
        <begin position="88"/>
        <end position="108"/>
    </location>
</feature>
<feature type="compositionally biased region" description="Basic and acidic residues" evidence="1">
    <location>
        <begin position="447"/>
        <end position="456"/>
    </location>
</feature>
<proteinExistence type="predicted"/>
<evidence type="ECO:0000313" key="3">
    <source>
        <dbReference type="Proteomes" id="UP001219525"/>
    </source>
</evidence>
<gene>
    <name evidence="2" type="ORF">GGX14DRAFT_409191</name>
</gene>